<gene>
    <name evidence="2" type="ORF">WHR41_07438</name>
</gene>
<comment type="caution">
    <text evidence="2">The sequence shown here is derived from an EMBL/GenBank/DDBJ whole genome shotgun (WGS) entry which is preliminary data.</text>
</comment>
<feature type="compositionally biased region" description="Basic and acidic residues" evidence="1">
    <location>
        <begin position="132"/>
        <end position="152"/>
    </location>
</feature>
<feature type="region of interest" description="Disordered" evidence="1">
    <location>
        <begin position="373"/>
        <end position="406"/>
    </location>
</feature>
<dbReference type="RefSeq" id="XP_069227063.1">
    <property type="nucleotide sequence ID" value="XM_069376043.1"/>
</dbReference>
<evidence type="ECO:0000256" key="1">
    <source>
        <dbReference type="SAM" id="MobiDB-lite"/>
    </source>
</evidence>
<sequence length="564" mass="63135">METATYASPGSFFRSNTADGFSGFNDFLQPQSRRTRTATGGGGLFSGGFLGGAINLLNDAASAQTRRERPTKRVARDEYFTESEDEASDQTDSEDDLAYGSLPRTSAQQPNKSMFGKLKDRILDHGHHRGNRPREGQRPGNVRRDSQSDARSYRTQSPEAQRGNRRQPTVDYDETPESSPDRSTGPRPSTRDGMRERIEREVAALQRAVESERKQYLHAKYQFQQASQRNMIDPEHVQVLLDRVKTHGTLLASAQRNLQVAKEQQRRHTSTRQPQGRPQRRPSPPREPSYQLEDSDDDDYEPYPRQSFDPFSGSSRHGNLFEQSFRPSATFDPLGSFRVFDRLFADADTSFHGHGTGFQFFAGPGGTSFKRTNFGEPGTGPSRGPNRPRTFHDVPPQPQSAPRMAPRMPSNYLRAAEAAKLFATYNSTWNSLSATFPKIPYPTRTLLAPALADPSTIAHQSAHTWSTEQTMQANTALFFLLALGFSPLISDAGTVTFDRLAADEASVKALLTVLKKEKMRWHSDRLGRRNEDIPGGGVNEELQRDERARAVFHGVCALMEFAME</sequence>
<accession>A0AB34KJR7</accession>
<feature type="region of interest" description="Disordered" evidence="1">
    <location>
        <begin position="61"/>
        <end position="195"/>
    </location>
</feature>
<name>A0AB34KJR7_9PEZI</name>
<organism evidence="2 3">
    <name type="scientific">Cladosporium halotolerans</name>
    <dbReference type="NCBI Taxonomy" id="1052096"/>
    <lineage>
        <taxon>Eukaryota</taxon>
        <taxon>Fungi</taxon>
        <taxon>Dikarya</taxon>
        <taxon>Ascomycota</taxon>
        <taxon>Pezizomycotina</taxon>
        <taxon>Dothideomycetes</taxon>
        <taxon>Dothideomycetidae</taxon>
        <taxon>Cladosporiales</taxon>
        <taxon>Cladosporiaceae</taxon>
        <taxon>Cladosporium</taxon>
    </lineage>
</organism>
<dbReference type="EMBL" id="JAAQHG020000030">
    <property type="protein sequence ID" value="KAL1583957.1"/>
    <property type="molecule type" value="Genomic_DNA"/>
</dbReference>
<dbReference type="AlphaFoldDB" id="A0AB34KJR7"/>
<reference evidence="2 3" key="1">
    <citation type="journal article" date="2020" name="Microbiol. Resour. Announc.">
        <title>Draft Genome Sequence of a Cladosporium Species Isolated from the Mesophotic Ascidian Didemnum maculosum.</title>
        <authorList>
            <person name="Gioti A."/>
            <person name="Siaperas R."/>
            <person name="Nikolaivits E."/>
            <person name="Le Goff G."/>
            <person name="Ouazzani J."/>
            <person name="Kotoulas G."/>
            <person name="Topakas E."/>
        </authorList>
    </citation>
    <scope>NUCLEOTIDE SEQUENCE [LARGE SCALE GENOMIC DNA]</scope>
    <source>
        <strain evidence="2 3">TM138-S3</strain>
    </source>
</reference>
<proteinExistence type="predicted"/>
<dbReference type="GeneID" id="96008881"/>
<protein>
    <submittedName>
        <fullName evidence="2">Uncharacterized protein</fullName>
    </submittedName>
</protein>
<dbReference type="Proteomes" id="UP000803884">
    <property type="component" value="Unassembled WGS sequence"/>
</dbReference>
<evidence type="ECO:0000313" key="3">
    <source>
        <dbReference type="Proteomes" id="UP000803884"/>
    </source>
</evidence>
<feature type="region of interest" description="Disordered" evidence="1">
    <location>
        <begin position="257"/>
        <end position="315"/>
    </location>
</feature>
<keyword evidence="3" id="KW-1185">Reference proteome</keyword>
<evidence type="ECO:0000313" key="2">
    <source>
        <dbReference type="EMBL" id="KAL1583957.1"/>
    </source>
</evidence>
<feature type="compositionally biased region" description="Acidic residues" evidence="1">
    <location>
        <begin position="80"/>
        <end position="97"/>
    </location>
</feature>
<feature type="compositionally biased region" description="Polar residues" evidence="1">
    <location>
        <begin position="103"/>
        <end position="112"/>
    </location>
</feature>